<evidence type="ECO:0000259" key="8">
    <source>
        <dbReference type="Pfam" id="PF00535"/>
    </source>
</evidence>
<comment type="subcellular location">
    <subcellularLocation>
        <location evidence="1">Membrane</location>
        <topology evidence="1">Multi-pass membrane protein</topology>
    </subcellularLocation>
</comment>
<dbReference type="Pfam" id="PF00535">
    <property type="entry name" value="Glycos_transf_2"/>
    <property type="match status" value="1"/>
</dbReference>
<dbReference type="InterPro" id="IPR001173">
    <property type="entry name" value="Glyco_trans_2-like"/>
</dbReference>
<dbReference type="InterPro" id="IPR050256">
    <property type="entry name" value="Glycosyltransferase_2"/>
</dbReference>
<evidence type="ECO:0000256" key="5">
    <source>
        <dbReference type="ARBA" id="ARBA00022989"/>
    </source>
</evidence>
<dbReference type="GO" id="GO:0005886">
    <property type="term" value="C:plasma membrane"/>
    <property type="evidence" value="ECO:0007669"/>
    <property type="project" value="TreeGrafter"/>
</dbReference>
<dbReference type="Proteomes" id="UP000177141">
    <property type="component" value="Unassembled WGS sequence"/>
</dbReference>
<dbReference type="SUPFAM" id="SSF53448">
    <property type="entry name" value="Nucleotide-diphospho-sugar transferases"/>
    <property type="match status" value="1"/>
</dbReference>
<reference evidence="9 10" key="1">
    <citation type="journal article" date="2016" name="Nat. Commun.">
        <title>Thousands of microbial genomes shed light on interconnected biogeochemical processes in an aquifer system.</title>
        <authorList>
            <person name="Anantharaman K."/>
            <person name="Brown C.T."/>
            <person name="Hug L.A."/>
            <person name="Sharon I."/>
            <person name="Castelle C.J."/>
            <person name="Probst A.J."/>
            <person name="Thomas B.C."/>
            <person name="Singh A."/>
            <person name="Wilkins M.J."/>
            <person name="Karaoz U."/>
            <person name="Brodie E.L."/>
            <person name="Williams K.H."/>
            <person name="Hubbard S.S."/>
            <person name="Banfield J.F."/>
        </authorList>
    </citation>
    <scope>NUCLEOTIDE SEQUENCE [LARGE SCALE GENOMIC DNA]</scope>
</reference>
<evidence type="ECO:0000256" key="7">
    <source>
        <dbReference type="SAM" id="Phobius"/>
    </source>
</evidence>
<keyword evidence="6 7" id="KW-0472">Membrane</keyword>
<proteinExistence type="predicted"/>
<keyword evidence="4 7" id="KW-0812">Transmembrane</keyword>
<keyword evidence="3" id="KW-0808">Transferase</keyword>
<evidence type="ECO:0000256" key="1">
    <source>
        <dbReference type="ARBA" id="ARBA00004141"/>
    </source>
</evidence>
<dbReference type="STRING" id="1802061.A3A93_03970"/>
<feature type="transmembrane region" description="Helical" evidence="7">
    <location>
        <begin position="263"/>
        <end position="289"/>
    </location>
</feature>
<keyword evidence="5 7" id="KW-1133">Transmembrane helix</keyword>
<gene>
    <name evidence="9" type="ORF">A3A93_03970</name>
</gene>
<dbReference type="EMBL" id="MGAL01000040">
    <property type="protein sequence ID" value="OGK46776.1"/>
    <property type="molecule type" value="Genomic_DNA"/>
</dbReference>
<evidence type="ECO:0000313" key="9">
    <source>
        <dbReference type="EMBL" id="OGK46776.1"/>
    </source>
</evidence>
<evidence type="ECO:0000256" key="4">
    <source>
        <dbReference type="ARBA" id="ARBA00022692"/>
    </source>
</evidence>
<protein>
    <recommendedName>
        <fullName evidence="8">Glycosyltransferase 2-like domain-containing protein</fullName>
    </recommendedName>
</protein>
<dbReference type="AlphaFoldDB" id="A0A1F7ITW0"/>
<feature type="domain" description="Glycosyltransferase 2-like" evidence="8">
    <location>
        <begin position="8"/>
        <end position="166"/>
    </location>
</feature>
<keyword evidence="2" id="KW-0328">Glycosyltransferase</keyword>
<dbReference type="Gene3D" id="3.90.550.10">
    <property type="entry name" value="Spore Coat Polysaccharide Biosynthesis Protein SpsA, Chain A"/>
    <property type="match status" value="1"/>
</dbReference>
<evidence type="ECO:0000256" key="3">
    <source>
        <dbReference type="ARBA" id="ARBA00022679"/>
    </source>
</evidence>
<feature type="transmembrane region" description="Helical" evidence="7">
    <location>
        <begin position="231"/>
        <end position="251"/>
    </location>
</feature>
<organism evidence="9 10">
    <name type="scientific">Candidatus Roizmanbacteria bacterium RIFCSPLOWO2_01_FULL_38_12</name>
    <dbReference type="NCBI Taxonomy" id="1802061"/>
    <lineage>
        <taxon>Bacteria</taxon>
        <taxon>Candidatus Roizmaniibacteriota</taxon>
    </lineage>
</organism>
<dbReference type="CDD" id="cd04187">
    <property type="entry name" value="DPM1_like_bac"/>
    <property type="match status" value="1"/>
</dbReference>
<name>A0A1F7ITW0_9BACT</name>
<dbReference type="PANTHER" id="PTHR48090:SF1">
    <property type="entry name" value="PROPHAGE BACTOPRENOL GLUCOSYL TRANSFERASE HOMOLOG"/>
    <property type="match status" value="1"/>
</dbReference>
<comment type="caution">
    <text evidence="9">The sequence shown here is derived from an EMBL/GenBank/DDBJ whole genome shotgun (WGS) entry which is preliminary data.</text>
</comment>
<evidence type="ECO:0000256" key="6">
    <source>
        <dbReference type="ARBA" id="ARBA00023136"/>
    </source>
</evidence>
<dbReference type="PANTHER" id="PTHR48090">
    <property type="entry name" value="UNDECAPRENYL-PHOSPHATE 4-DEOXY-4-FORMAMIDO-L-ARABINOSE TRANSFERASE-RELATED"/>
    <property type="match status" value="1"/>
</dbReference>
<sequence length="310" mass="35400">MTQSFLLSIIIPVYNEKNNIDLLIDRIVTTIARYNYELIFVDDGSTDNTLSVIKSHAQKNHRIKLISFNRNFGHQMALTAGYRFCKGDSAVTIDADMQDPPEIIPEMIEKWQAGAKIVYAKRNKREVDDPFKKLTAAWFYRFINFLSDRPIPQNVGDYRLVDRAVIDFLNELPEHAPFLRGLVSWSGYPEDFVYFDREKRHAGTTHYSIAKMLNFALDGITSFSAKPLRMATIMGFIAATFGFLGIIYAVIGKLLLPIPWVTGWTGLFVGIMFIGGVQLITIGIIGEYISKIYMEVLNRPHYIVREKVNL</sequence>
<dbReference type="GO" id="GO:0016757">
    <property type="term" value="F:glycosyltransferase activity"/>
    <property type="evidence" value="ECO:0007669"/>
    <property type="project" value="UniProtKB-KW"/>
</dbReference>
<accession>A0A1F7ITW0</accession>
<dbReference type="InterPro" id="IPR029044">
    <property type="entry name" value="Nucleotide-diphossugar_trans"/>
</dbReference>
<evidence type="ECO:0000256" key="2">
    <source>
        <dbReference type="ARBA" id="ARBA00022676"/>
    </source>
</evidence>
<evidence type="ECO:0000313" key="10">
    <source>
        <dbReference type="Proteomes" id="UP000177141"/>
    </source>
</evidence>